<dbReference type="AlphaFoldDB" id="A0A4C1VNS5"/>
<keyword evidence="1" id="KW-0732">Signal</keyword>
<comment type="caution">
    <text evidence="2">The sequence shown here is derived from an EMBL/GenBank/DDBJ whole genome shotgun (WGS) entry which is preliminary data.</text>
</comment>
<name>A0A4C1VNS5_EUMVA</name>
<evidence type="ECO:0000313" key="3">
    <source>
        <dbReference type="Proteomes" id="UP000299102"/>
    </source>
</evidence>
<proteinExistence type="predicted"/>
<dbReference type="STRING" id="151549.A0A4C1VNS5"/>
<organism evidence="2 3">
    <name type="scientific">Eumeta variegata</name>
    <name type="common">Bagworm moth</name>
    <name type="synonym">Eumeta japonica</name>
    <dbReference type="NCBI Taxonomy" id="151549"/>
    <lineage>
        <taxon>Eukaryota</taxon>
        <taxon>Metazoa</taxon>
        <taxon>Ecdysozoa</taxon>
        <taxon>Arthropoda</taxon>
        <taxon>Hexapoda</taxon>
        <taxon>Insecta</taxon>
        <taxon>Pterygota</taxon>
        <taxon>Neoptera</taxon>
        <taxon>Endopterygota</taxon>
        <taxon>Lepidoptera</taxon>
        <taxon>Glossata</taxon>
        <taxon>Ditrysia</taxon>
        <taxon>Tineoidea</taxon>
        <taxon>Psychidae</taxon>
        <taxon>Oiketicinae</taxon>
        <taxon>Eumeta</taxon>
    </lineage>
</organism>
<dbReference type="OrthoDB" id="10256829at2759"/>
<reference evidence="2 3" key="1">
    <citation type="journal article" date="2019" name="Commun. Biol.">
        <title>The bagworm genome reveals a unique fibroin gene that provides high tensile strength.</title>
        <authorList>
            <person name="Kono N."/>
            <person name="Nakamura H."/>
            <person name="Ohtoshi R."/>
            <person name="Tomita M."/>
            <person name="Numata K."/>
            <person name="Arakawa K."/>
        </authorList>
    </citation>
    <scope>NUCLEOTIDE SEQUENCE [LARGE SCALE GENOMIC DNA]</scope>
</reference>
<feature type="chain" id="PRO_5020025434" evidence="1">
    <location>
        <begin position="17"/>
        <end position="779"/>
    </location>
</feature>
<protein>
    <submittedName>
        <fullName evidence="2">Uncharacterized protein</fullName>
    </submittedName>
</protein>
<evidence type="ECO:0000313" key="2">
    <source>
        <dbReference type="EMBL" id="GBP39809.1"/>
    </source>
</evidence>
<accession>A0A4C1VNS5</accession>
<sequence>MRYILVLVQVLIFVYAQDGVRTIISDYLVECYSEPGLLDRNNLPPMTLPVLLDIIRKIEEHPNLIGNLRQISTFIVHTFRQDGIIYDPNAAGTLNVVPYSPTGFPSYKNRLLLNKLIPNNQFHLPNNLLSSEDKCALHYMLSSSIDLHARSDEEWTCNRVETSRSTNERLSHYAKSLDVETFDIREPVDHVARIILGRSRCPTETGVVSTVWGPVSMGTVVTGVASGMEEQNVLVSDLVTLTSGFENNRTIIVNNRYASTIAGDIAEAAVRQGTTAGNVLSVGALGGWNSTNLRRHYFLTKNTNVELTDAEIRGGLDGIILSELGAAYAQTFSELKLSQLIDMYYNHNGVMHQSRFRACNRKVLVPDVASIEILQQHTLGPAVALYHVSSLSGTSNLRGIQAFVESAVTAFRNYIPENIDDPVCRLANDQVIRTKLDLILIAEPTAARSFMVSYLVERLEISRHGSSITFMDSQTGDVLVDRSYSISHFYTEFAKKIVARAGGLNLLKVFESLRTLLNTHLEFDQSQHYSGGHASVALILADTVPLAGQERVQAATHLNFIRQVAPDLRLIFVTTSASEAVLADLLQDRADLIPVTLSAVSASAEELAPAVTALTELPRRIVNPLCGPDWIDRNSGTVGFDDYVDAVGVNLYRLIPNYFYRSTPNQMLRIQSTNHGPLSVCYSRSNTFPRRNRTTSETPGDVICESAANRGAVEIPLTGACEGYSSISSCPPFHFTVASTTIPVEPQCTEYKRCHVNLSDEFRDVCPFTAVNNKNNNAV</sequence>
<dbReference type="EMBL" id="BGZK01000371">
    <property type="protein sequence ID" value="GBP39809.1"/>
    <property type="molecule type" value="Genomic_DNA"/>
</dbReference>
<gene>
    <name evidence="2" type="ORF">EVAR_88311_1</name>
</gene>
<evidence type="ECO:0000256" key="1">
    <source>
        <dbReference type="SAM" id="SignalP"/>
    </source>
</evidence>
<keyword evidence="3" id="KW-1185">Reference proteome</keyword>
<dbReference type="Proteomes" id="UP000299102">
    <property type="component" value="Unassembled WGS sequence"/>
</dbReference>
<feature type="signal peptide" evidence="1">
    <location>
        <begin position="1"/>
        <end position="16"/>
    </location>
</feature>